<dbReference type="GO" id="GO:0005654">
    <property type="term" value="C:nucleoplasm"/>
    <property type="evidence" value="ECO:0007669"/>
    <property type="project" value="TreeGrafter"/>
</dbReference>
<comment type="caution">
    <text evidence="4">The sequence shown here is derived from an EMBL/GenBank/DDBJ whole genome shotgun (WGS) entry which is preliminary data.</text>
</comment>
<dbReference type="OrthoDB" id="6071775at2759"/>
<dbReference type="AlphaFoldDB" id="A0A8S3SG11"/>
<protein>
    <recommendedName>
        <fullName evidence="3">B box-type domain-containing protein</fullName>
    </recommendedName>
</protein>
<sequence>MASNPDIPCGPCAYERNTNVAMKWCSHCEEGFCTDCEKSHRSLKLTRDHKMIAIEDYLKIQDVSFDLTCKTHGKNLDLFCKYHGVAICAVCVPSAHKTCQADDIISIDDAAENAKSSAALTELEVTISRTLEHVRSCIKNRLSASMKIDTDDQMIKETITETRMKLNKQLDALEEKLLLELKLKHEKYKAKHSKFLKKLEQTEKEFEKIEEQIQQMKLFASDLQVFLGTCQMDKSTMEKIALLEAEIGKERNYAIEMKLNSVVSSLMNDVKQFGEIHITETNADLQFKDPMISQAQIKVREAMRNIDGINLQLKLEFDIQGNITGCLIISDGRMFVARFWETGELMEYDEIGNYVRTVQTPSNPYDLTEIDTDRIAVTYPKVSRIEILNIKENTVESKIECKGRCYGISQHSGKIFTIVKEVGILMIDLNGTILETFNIDISSVFYITATEDKFYYTVPRLHRVKCCNFEGKEIRVFENRSLKYPGGITVDSNQNVYVSGGRSHNIILIQQDEKQSKVVLSKLSTPEAICYNKTNNLILLSYTIKSISFIPNRSRVALYQVLSEHILKN</sequence>
<gene>
    <name evidence="4" type="ORF">MEDL_32966</name>
</gene>
<dbReference type="SUPFAM" id="SSF57845">
    <property type="entry name" value="B-box zinc-binding domain"/>
    <property type="match status" value="1"/>
</dbReference>
<dbReference type="PROSITE" id="PS50119">
    <property type="entry name" value="ZF_BBOX"/>
    <property type="match status" value="2"/>
</dbReference>
<feature type="coiled-coil region" evidence="2">
    <location>
        <begin position="156"/>
        <end position="219"/>
    </location>
</feature>
<keyword evidence="1" id="KW-0479">Metal-binding</keyword>
<dbReference type="InterPro" id="IPR047153">
    <property type="entry name" value="TRIM45/56/19-like"/>
</dbReference>
<evidence type="ECO:0000256" key="1">
    <source>
        <dbReference type="PROSITE-ProRule" id="PRU00024"/>
    </source>
</evidence>
<reference evidence="4" key="1">
    <citation type="submission" date="2021-03" db="EMBL/GenBank/DDBJ databases">
        <authorList>
            <person name="Bekaert M."/>
        </authorList>
    </citation>
    <scope>NUCLEOTIDE SEQUENCE</scope>
</reference>
<dbReference type="Gene3D" id="4.10.830.40">
    <property type="match status" value="1"/>
</dbReference>
<dbReference type="EMBL" id="CAJPWZ010001630">
    <property type="protein sequence ID" value="CAG2219498.1"/>
    <property type="molecule type" value="Genomic_DNA"/>
</dbReference>
<dbReference type="SUPFAM" id="SSF101898">
    <property type="entry name" value="NHL repeat"/>
    <property type="match status" value="1"/>
</dbReference>
<evidence type="ECO:0000313" key="5">
    <source>
        <dbReference type="Proteomes" id="UP000683360"/>
    </source>
</evidence>
<dbReference type="Proteomes" id="UP000683360">
    <property type="component" value="Unassembled WGS sequence"/>
</dbReference>
<dbReference type="Gene3D" id="2.120.10.30">
    <property type="entry name" value="TolB, C-terminal domain"/>
    <property type="match status" value="1"/>
</dbReference>
<dbReference type="CDD" id="cd19757">
    <property type="entry name" value="Bbox1"/>
    <property type="match status" value="1"/>
</dbReference>
<dbReference type="Pfam" id="PF00643">
    <property type="entry name" value="zf-B_box"/>
    <property type="match status" value="1"/>
</dbReference>
<evidence type="ECO:0000313" key="4">
    <source>
        <dbReference type="EMBL" id="CAG2219498.1"/>
    </source>
</evidence>
<dbReference type="PANTHER" id="PTHR25462">
    <property type="entry name" value="BONUS, ISOFORM C-RELATED"/>
    <property type="match status" value="1"/>
</dbReference>
<keyword evidence="5" id="KW-1185">Reference proteome</keyword>
<dbReference type="GO" id="GO:0008270">
    <property type="term" value="F:zinc ion binding"/>
    <property type="evidence" value="ECO:0007669"/>
    <property type="project" value="UniProtKB-KW"/>
</dbReference>
<proteinExistence type="predicted"/>
<dbReference type="Gene3D" id="3.30.160.60">
    <property type="entry name" value="Classic Zinc Finger"/>
    <property type="match status" value="1"/>
</dbReference>
<name>A0A8S3SG11_MYTED</name>
<keyword evidence="1" id="KW-0862">Zinc</keyword>
<accession>A0A8S3SG11</accession>
<dbReference type="GO" id="GO:0061630">
    <property type="term" value="F:ubiquitin protein ligase activity"/>
    <property type="evidence" value="ECO:0007669"/>
    <property type="project" value="TreeGrafter"/>
</dbReference>
<feature type="domain" description="B box-type" evidence="3">
    <location>
        <begin position="12"/>
        <end position="54"/>
    </location>
</feature>
<evidence type="ECO:0000259" key="3">
    <source>
        <dbReference type="PROSITE" id="PS50119"/>
    </source>
</evidence>
<organism evidence="4 5">
    <name type="scientific">Mytilus edulis</name>
    <name type="common">Blue mussel</name>
    <dbReference type="NCBI Taxonomy" id="6550"/>
    <lineage>
        <taxon>Eukaryota</taxon>
        <taxon>Metazoa</taxon>
        <taxon>Spiralia</taxon>
        <taxon>Lophotrochozoa</taxon>
        <taxon>Mollusca</taxon>
        <taxon>Bivalvia</taxon>
        <taxon>Autobranchia</taxon>
        <taxon>Pteriomorphia</taxon>
        <taxon>Mytilida</taxon>
        <taxon>Mytiloidea</taxon>
        <taxon>Mytilidae</taxon>
        <taxon>Mytilinae</taxon>
        <taxon>Mytilus</taxon>
    </lineage>
</organism>
<dbReference type="PANTHER" id="PTHR25462:SF296">
    <property type="entry name" value="MEIOTIC P26, ISOFORM F"/>
    <property type="match status" value="1"/>
</dbReference>
<keyword evidence="2" id="KW-0175">Coiled coil</keyword>
<dbReference type="InterPro" id="IPR011042">
    <property type="entry name" value="6-blade_b-propeller_TolB-like"/>
</dbReference>
<evidence type="ECO:0000256" key="2">
    <source>
        <dbReference type="SAM" id="Coils"/>
    </source>
</evidence>
<dbReference type="CDD" id="cd19776">
    <property type="entry name" value="Bbox2_TRIM25_C-IV"/>
    <property type="match status" value="1"/>
</dbReference>
<keyword evidence="1" id="KW-0863">Zinc-finger</keyword>
<feature type="domain" description="B box-type" evidence="3">
    <location>
        <begin position="64"/>
        <end position="107"/>
    </location>
</feature>
<dbReference type="InterPro" id="IPR000315">
    <property type="entry name" value="Znf_B-box"/>
</dbReference>